<reference evidence="11 12" key="1">
    <citation type="journal article" date="2018" name="Gigascience">
        <title>Genomes of trombidid mites reveal novel predicted allergens and laterally-transferred genes associated with secondary metabolism.</title>
        <authorList>
            <person name="Dong X."/>
            <person name="Chaisiri K."/>
            <person name="Xia D."/>
            <person name="Armstrong S.D."/>
            <person name="Fang Y."/>
            <person name="Donnelly M.J."/>
            <person name="Kadowaki T."/>
            <person name="McGarry J.W."/>
            <person name="Darby A.C."/>
            <person name="Makepeace B.L."/>
        </authorList>
    </citation>
    <scope>NUCLEOTIDE SEQUENCE [LARGE SCALE GENOMIC DNA]</scope>
    <source>
        <strain evidence="11">UoL-UT</strain>
    </source>
</reference>
<dbReference type="PROSITE" id="PS00211">
    <property type="entry name" value="ABC_TRANSPORTER_1"/>
    <property type="match status" value="1"/>
</dbReference>
<evidence type="ECO:0000256" key="4">
    <source>
        <dbReference type="ARBA" id="ARBA00022692"/>
    </source>
</evidence>
<comment type="similarity">
    <text evidence="2">Belongs to the ABC transporter superfamily. ABCG family. Eye pigment precursor importer (TC 3.A.1.204) subfamily.</text>
</comment>
<evidence type="ECO:0000256" key="9">
    <source>
        <dbReference type="SAM" id="Phobius"/>
    </source>
</evidence>
<feature type="transmembrane region" description="Helical" evidence="9">
    <location>
        <begin position="545"/>
        <end position="566"/>
    </location>
</feature>
<dbReference type="InterPro" id="IPR013525">
    <property type="entry name" value="ABC2_TM"/>
</dbReference>
<comment type="subcellular location">
    <subcellularLocation>
        <location evidence="1">Membrane</location>
        <topology evidence="1">Multi-pass membrane protein</topology>
    </subcellularLocation>
</comment>
<keyword evidence="5" id="KW-0547">Nucleotide-binding</keyword>
<dbReference type="OrthoDB" id="66620at2759"/>
<comment type="caution">
    <text evidence="11">The sequence shown here is derived from an EMBL/GenBank/DDBJ whole genome shotgun (WGS) entry which is preliminary data.</text>
</comment>
<evidence type="ECO:0000259" key="10">
    <source>
        <dbReference type="PROSITE" id="PS50893"/>
    </source>
</evidence>
<keyword evidence="8 9" id="KW-0472">Membrane</keyword>
<sequence>MSISPTSEVIEECHSSDFEIYWNRLNYSVDIPLTTRILRKFETCKSIPKVKSILRDMSGSAQSGQLTGFLGPSGCGKSSLLECLVGKRMKGKTGDICITGEKLVNQKITLSFIAQQNDLLKYLTVRETILFAAKIQIATKVLEGELDPLLAEDENLVFTSAGGNEYCSMITDRMINQLGLQVCEHNRISSCSGGQLKRVAIAQALIVKPRILVLDEPTSGLDSVSCLQVINILHTLARSNPSVAVLATIHQPSQKVLNLFDKIYVIAESGECIFENSPSQIIPHLEKFGSKCPQQFNPADFIMEIACGEHGSKLCNQLAFAQKVQFDNYRNSNEFHLTSMKLSDFQHEIYFPTSKHTWFLFQRNLLVTLRDPIVFAFRMGTTMATALFLTDLFGTQIGVRGGCPPKLDADFEPSHLDEIGDDTEDELKSIYNNTGNLMFTVFFFVFNALMPTLVSFPIEMHVMKAEVKNNWYSVTSFFKSKLFAETPIHLLMTLLYVPLQFWLQSQHAEMWRFLVVFFIILLLQFIAQTLGYITGAVFMNNIPACVFLGPNFWFIPFVIVCGLFIKVKSMSIFFRILSFTSFFRFAMEAIIVTIYGFDRCGTEIQKKLIEGKEAFVIWMSAMLGIYGDGSDSDSNATALSAPTETFVTELIELISGDFTSDKNEVRSASMNIYNYEDWYLYRALFMLILYLILLRLFALYCISVRVKSES</sequence>
<dbReference type="GO" id="GO:0005886">
    <property type="term" value="C:plasma membrane"/>
    <property type="evidence" value="ECO:0007669"/>
    <property type="project" value="TreeGrafter"/>
</dbReference>
<keyword evidence="12" id="KW-1185">Reference proteome</keyword>
<feature type="transmembrane region" description="Helical" evidence="9">
    <location>
        <begin position="511"/>
        <end position="533"/>
    </location>
</feature>
<dbReference type="SMART" id="SM00382">
    <property type="entry name" value="AAA"/>
    <property type="match status" value="1"/>
</dbReference>
<feature type="transmembrane region" description="Helical" evidence="9">
    <location>
        <begin position="679"/>
        <end position="702"/>
    </location>
</feature>
<dbReference type="AlphaFoldDB" id="A0A443SLE9"/>
<feature type="domain" description="ABC transporter" evidence="10">
    <location>
        <begin position="38"/>
        <end position="294"/>
    </location>
</feature>
<dbReference type="EMBL" id="NCKV01001435">
    <property type="protein sequence ID" value="RWS28350.1"/>
    <property type="molecule type" value="Genomic_DNA"/>
</dbReference>
<evidence type="ECO:0000256" key="5">
    <source>
        <dbReference type="ARBA" id="ARBA00022741"/>
    </source>
</evidence>
<dbReference type="PROSITE" id="PS50893">
    <property type="entry name" value="ABC_TRANSPORTER_2"/>
    <property type="match status" value="1"/>
</dbReference>
<dbReference type="Proteomes" id="UP000288716">
    <property type="component" value="Unassembled WGS sequence"/>
</dbReference>
<dbReference type="PANTHER" id="PTHR48041">
    <property type="entry name" value="ABC TRANSPORTER G FAMILY MEMBER 28"/>
    <property type="match status" value="1"/>
</dbReference>
<dbReference type="Pfam" id="PF00005">
    <property type="entry name" value="ABC_tran"/>
    <property type="match status" value="1"/>
</dbReference>
<proteinExistence type="inferred from homology"/>
<gene>
    <name evidence="11" type="ORF">B4U80_03093</name>
</gene>
<evidence type="ECO:0000256" key="3">
    <source>
        <dbReference type="ARBA" id="ARBA00022448"/>
    </source>
</evidence>
<dbReference type="InterPro" id="IPR003593">
    <property type="entry name" value="AAA+_ATPase"/>
</dbReference>
<evidence type="ECO:0000313" key="12">
    <source>
        <dbReference type="Proteomes" id="UP000288716"/>
    </source>
</evidence>
<evidence type="ECO:0000313" key="11">
    <source>
        <dbReference type="EMBL" id="RWS28350.1"/>
    </source>
</evidence>
<dbReference type="PANTHER" id="PTHR48041:SF78">
    <property type="entry name" value="ABC TRANSPORTER EXPRESSED IN TRACHEA, ISOFORM A"/>
    <property type="match status" value="1"/>
</dbReference>
<dbReference type="VEuPathDB" id="VectorBase:LDEU003691"/>
<dbReference type="Gene3D" id="3.40.50.300">
    <property type="entry name" value="P-loop containing nucleotide triphosphate hydrolases"/>
    <property type="match status" value="1"/>
</dbReference>
<dbReference type="SUPFAM" id="SSF52540">
    <property type="entry name" value="P-loop containing nucleoside triphosphate hydrolases"/>
    <property type="match status" value="1"/>
</dbReference>
<dbReference type="InterPro" id="IPR003439">
    <property type="entry name" value="ABC_transporter-like_ATP-bd"/>
</dbReference>
<dbReference type="GO" id="GO:0016887">
    <property type="term" value="F:ATP hydrolysis activity"/>
    <property type="evidence" value="ECO:0007669"/>
    <property type="project" value="InterPro"/>
</dbReference>
<dbReference type="Pfam" id="PF01061">
    <property type="entry name" value="ABC2_membrane"/>
    <property type="match status" value="1"/>
</dbReference>
<dbReference type="STRING" id="299467.A0A443SLE9"/>
<evidence type="ECO:0000256" key="6">
    <source>
        <dbReference type="ARBA" id="ARBA00022840"/>
    </source>
</evidence>
<evidence type="ECO:0000256" key="2">
    <source>
        <dbReference type="ARBA" id="ARBA00005814"/>
    </source>
</evidence>
<keyword evidence="7 9" id="KW-1133">Transmembrane helix</keyword>
<accession>A0A443SLE9</accession>
<evidence type="ECO:0000256" key="7">
    <source>
        <dbReference type="ARBA" id="ARBA00022989"/>
    </source>
</evidence>
<protein>
    <submittedName>
        <fullName evidence="11">ABC transporter-like protein 12</fullName>
    </submittedName>
</protein>
<organism evidence="11 12">
    <name type="scientific">Leptotrombidium deliense</name>
    <dbReference type="NCBI Taxonomy" id="299467"/>
    <lineage>
        <taxon>Eukaryota</taxon>
        <taxon>Metazoa</taxon>
        <taxon>Ecdysozoa</taxon>
        <taxon>Arthropoda</taxon>
        <taxon>Chelicerata</taxon>
        <taxon>Arachnida</taxon>
        <taxon>Acari</taxon>
        <taxon>Acariformes</taxon>
        <taxon>Trombidiformes</taxon>
        <taxon>Prostigmata</taxon>
        <taxon>Anystina</taxon>
        <taxon>Parasitengona</taxon>
        <taxon>Trombiculoidea</taxon>
        <taxon>Trombiculidae</taxon>
        <taxon>Leptotrombidium</taxon>
    </lineage>
</organism>
<dbReference type="InterPro" id="IPR017871">
    <property type="entry name" value="ABC_transporter-like_CS"/>
</dbReference>
<dbReference type="GO" id="GO:0005524">
    <property type="term" value="F:ATP binding"/>
    <property type="evidence" value="ECO:0007669"/>
    <property type="project" value="UniProtKB-KW"/>
</dbReference>
<keyword evidence="6" id="KW-0067">ATP-binding</keyword>
<keyword evidence="3" id="KW-0813">Transport</keyword>
<name>A0A443SLE9_9ACAR</name>
<keyword evidence="4 9" id="KW-0812">Transmembrane</keyword>
<dbReference type="GO" id="GO:0140359">
    <property type="term" value="F:ABC-type transporter activity"/>
    <property type="evidence" value="ECO:0007669"/>
    <property type="project" value="InterPro"/>
</dbReference>
<feature type="transmembrane region" description="Helical" evidence="9">
    <location>
        <begin position="437"/>
        <end position="458"/>
    </location>
</feature>
<evidence type="ECO:0000256" key="1">
    <source>
        <dbReference type="ARBA" id="ARBA00004141"/>
    </source>
</evidence>
<dbReference type="InterPro" id="IPR050352">
    <property type="entry name" value="ABCG_transporters"/>
</dbReference>
<feature type="transmembrane region" description="Helical" evidence="9">
    <location>
        <begin position="572"/>
        <end position="597"/>
    </location>
</feature>
<evidence type="ECO:0000256" key="8">
    <source>
        <dbReference type="ARBA" id="ARBA00023136"/>
    </source>
</evidence>
<dbReference type="InterPro" id="IPR027417">
    <property type="entry name" value="P-loop_NTPase"/>
</dbReference>